<gene>
    <name evidence="2" type="ORF">GDH07_13460</name>
</gene>
<sequence>MSYRSLLLCTLFTLPAYVLDAHALSNDDHDQEAIKLFNTSAKAPCISGFPCFAISNQYPTSPPAPATDFPWSHTDYKTDPAKYMAQVLAYVVEGNTGVDWELQKNPIRRWYHAPWMHAKREPVHGLTMERGSRLHELGPDQTRRTNNWAVGFYNDIGGSSFGKVWQDKARPTTTQVVFPVGTVTAKLLFTDATDSEAPYLKGNNLQWQADITNKRNPQNLRLLQMDIAVKGQADATHSGWVFGTFVFNGARGAANYWDNLIPVGLEWGNSTDFTYADYQAGKRPGESWVNPEAKAMFANRAPDDQMGYLGRMNGPVDSPLSSCMSCHSRAMDTNGGPGPDFNPKTDDNCLEVVELENQQTYVRQPTCKVNEQAVRLFYRNLKSDEPFIPGFNSLDYSLQMALGVANWHAWNKTQHPTALKADSSTFKLKSSSVGTPVSSKIPLLPAEEAFQRGD</sequence>
<dbReference type="EMBL" id="WHUV01000002">
    <property type="protein sequence ID" value="MQA54318.1"/>
    <property type="molecule type" value="Genomic_DNA"/>
</dbReference>
<evidence type="ECO:0008006" key="4">
    <source>
        <dbReference type="Google" id="ProtNLM"/>
    </source>
</evidence>
<protein>
    <recommendedName>
        <fullName evidence="4">Cytochrome c domain-containing protein</fullName>
    </recommendedName>
</protein>
<evidence type="ECO:0000313" key="2">
    <source>
        <dbReference type="EMBL" id="MQA54318.1"/>
    </source>
</evidence>
<organism evidence="2 3">
    <name type="scientific">Pseudomonas piscis</name>
    <dbReference type="NCBI Taxonomy" id="2614538"/>
    <lineage>
        <taxon>Bacteria</taxon>
        <taxon>Pseudomonadati</taxon>
        <taxon>Pseudomonadota</taxon>
        <taxon>Gammaproteobacteria</taxon>
        <taxon>Pseudomonadales</taxon>
        <taxon>Pseudomonadaceae</taxon>
        <taxon>Pseudomonas</taxon>
    </lineage>
</organism>
<accession>A0A7X1PP13</accession>
<feature type="chain" id="PRO_5031570964" description="Cytochrome c domain-containing protein" evidence="1">
    <location>
        <begin position="24"/>
        <end position="454"/>
    </location>
</feature>
<reference evidence="2 3" key="1">
    <citation type="submission" date="2019-10" db="EMBL/GenBank/DDBJ databases">
        <title>Pseudomonas dajingensis sp. nov., isolated from the profound head ulcers of farmed Murray cod (Maccullochella peelii peelii).</title>
        <authorList>
            <person name="Liu Y."/>
        </authorList>
    </citation>
    <scope>NUCLEOTIDE SEQUENCE [LARGE SCALE GENOMIC DNA]</scope>
    <source>
        <strain evidence="2 3">MC042</strain>
    </source>
</reference>
<proteinExistence type="predicted"/>
<feature type="signal peptide" evidence="1">
    <location>
        <begin position="1"/>
        <end position="23"/>
    </location>
</feature>
<dbReference type="AlphaFoldDB" id="A0A7X1PP13"/>
<evidence type="ECO:0000313" key="3">
    <source>
        <dbReference type="Proteomes" id="UP000486534"/>
    </source>
</evidence>
<dbReference type="Proteomes" id="UP000486534">
    <property type="component" value="Unassembled WGS sequence"/>
</dbReference>
<dbReference type="RefSeq" id="WP_152897852.1">
    <property type="nucleotide sequence ID" value="NZ_WHUV01000002.1"/>
</dbReference>
<keyword evidence="1" id="KW-0732">Signal</keyword>
<name>A0A7X1PP13_9PSED</name>
<evidence type="ECO:0000256" key="1">
    <source>
        <dbReference type="SAM" id="SignalP"/>
    </source>
</evidence>
<comment type="caution">
    <text evidence="2">The sequence shown here is derived from an EMBL/GenBank/DDBJ whole genome shotgun (WGS) entry which is preliminary data.</text>
</comment>